<feature type="non-terminal residue" evidence="4">
    <location>
        <position position="1"/>
    </location>
</feature>
<keyword evidence="1" id="KW-0233">DNA recombination</keyword>
<reference evidence="4 5" key="1">
    <citation type="submission" date="2022-05" db="EMBL/GenBank/DDBJ databases">
        <title>Genome Resource of Streptomyces lavenduligriseus GA1-1, a Strain with Broad-Spectrum Antifungal Activity against Phytopathogenic Fungi.</title>
        <authorList>
            <person name="Qi D."/>
        </authorList>
    </citation>
    <scope>NUCLEOTIDE SEQUENCE [LARGE SCALE GENOMIC DNA]</scope>
    <source>
        <strain evidence="4 5">GA1-1</strain>
    </source>
</reference>
<organism evidence="4 5">
    <name type="scientific">Streptomyces lavenduligriseus</name>
    <dbReference type="NCBI Taxonomy" id="67315"/>
    <lineage>
        <taxon>Bacteria</taxon>
        <taxon>Bacillati</taxon>
        <taxon>Actinomycetota</taxon>
        <taxon>Actinomycetes</taxon>
        <taxon>Kitasatosporales</taxon>
        <taxon>Streptomycetaceae</taxon>
        <taxon>Streptomyces</taxon>
    </lineage>
</organism>
<comment type="caution">
    <text evidence="4">The sequence shown here is derived from an EMBL/GenBank/DDBJ whole genome shotgun (WGS) entry which is preliminary data.</text>
</comment>
<dbReference type="InterPro" id="IPR013762">
    <property type="entry name" value="Integrase-like_cat_sf"/>
</dbReference>
<keyword evidence="5" id="KW-1185">Reference proteome</keyword>
<evidence type="ECO:0000256" key="1">
    <source>
        <dbReference type="ARBA" id="ARBA00023172"/>
    </source>
</evidence>
<feature type="domain" description="Core-binding (CB)" evidence="3">
    <location>
        <begin position="88"/>
        <end position="174"/>
    </location>
</feature>
<protein>
    <recommendedName>
        <fullName evidence="3">Core-binding (CB) domain-containing protein</fullName>
    </recommendedName>
</protein>
<keyword evidence="2" id="KW-0238">DNA-binding</keyword>
<dbReference type="EMBL" id="JAMCCK010000169">
    <property type="protein sequence ID" value="MCL3999152.1"/>
    <property type="molecule type" value="Genomic_DNA"/>
</dbReference>
<evidence type="ECO:0000313" key="5">
    <source>
        <dbReference type="Proteomes" id="UP001202052"/>
    </source>
</evidence>
<dbReference type="InterPro" id="IPR044068">
    <property type="entry name" value="CB"/>
</dbReference>
<name>A0ABT0P5Y8_9ACTN</name>
<dbReference type="Gene3D" id="1.10.443.10">
    <property type="entry name" value="Intergrase catalytic core"/>
    <property type="match status" value="1"/>
</dbReference>
<evidence type="ECO:0000313" key="4">
    <source>
        <dbReference type="EMBL" id="MCL3999152.1"/>
    </source>
</evidence>
<evidence type="ECO:0000259" key="3">
    <source>
        <dbReference type="PROSITE" id="PS51900"/>
    </source>
</evidence>
<proteinExistence type="predicted"/>
<accession>A0ABT0P5Y8</accession>
<dbReference type="InterPro" id="IPR011010">
    <property type="entry name" value="DNA_brk_join_enz"/>
</dbReference>
<dbReference type="SUPFAM" id="SSF56349">
    <property type="entry name" value="DNA breaking-rejoining enzymes"/>
    <property type="match status" value="1"/>
</dbReference>
<sequence length="370" mass="41403">FTTYIRSRGWSTYSFSGSVRTLRLITGHLGAAAPVHEADVRALASLHPNLHGHRLIQFLRSRGLLIPLPDTTHTLIAHARRTADALPGDFAPAAHRWIDVLQGQGSKENWKRSPKTIDNYLNAAAPVLTTWHTAGLKGPREITRADIEAALEPLTGHHAQRVHTALRSYFRALRRERLVFRDPARTVTLTAARRLPTTLASDRLTGILDLLPDTRSRLIVALVAVHALQPHQVSGLRLDDLDRSTARQRVRRPRRLDHVLYLDNLLMTLTTAWIRERHQRWPDSTNPHLIVSRQTAVDLTGPAVSAGLLRKPFRTIGLTAGALRTDRILDEARHTADPVRLMRLFGLANVTATKYVLTAHPDKRPAPTRA</sequence>
<gene>
    <name evidence="4" type="ORF">M4438_37665</name>
</gene>
<dbReference type="PROSITE" id="PS51900">
    <property type="entry name" value="CB"/>
    <property type="match status" value="1"/>
</dbReference>
<dbReference type="Proteomes" id="UP001202052">
    <property type="component" value="Unassembled WGS sequence"/>
</dbReference>
<evidence type="ECO:0000256" key="2">
    <source>
        <dbReference type="PROSITE-ProRule" id="PRU01248"/>
    </source>
</evidence>